<organism evidence="2 3">
    <name type="scientific">Oidiodendron maius (strain Zn)</name>
    <dbReference type="NCBI Taxonomy" id="913774"/>
    <lineage>
        <taxon>Eukaryota</taxon>
        <taxon>Fungi</taxon>
        <taxon>Dikarya</taxon>
        <taxon>Ascomycota</taxon>
        <taxon>Pezizomycotina</taxon>
        <taxon>Leotiomycetes</taxon>
        <taxon>Leotiomycetes incertae sedis</taxon>
        <taxon>Myxotrichaceae</taxon>
        <taxon>Oidiodendron</taxon>
    </lineage>
</organism>
<dbReference type="EMBL" id="KN832878">
    <property type="protein sequence ID" value="KIM99645.1"/>
    <property type="molecule type" value="Genomic_DNA"/>
</dbReference>
<accession>A0A0C3GUD4</accession>
<evidence type="ECO:0000313" key="2">
    <source>
        <dbReference type="EMBL" id="KIM99645.1"/>
    </source>
</evidence>
<dbReference type="Proteomes" id="UP000054321">
    <property type="component" value="Unassembled WGS sequence"/>
</dbReference>
<name>A0A0C3GUD4_OIDMZ</name>
<sequence>MAPRYACRFAPVSGPPQSESPYFVRDPPYFVHDPPSDLHSYQRSLFLHILKQAEASSALPAQVMRNGPRLKTQKPKTDSHYREEYTEHIEHAA</sequence>
<keyword evidence="3" id="KW-1185">Reference proteome</keyword>
<proteinExistence type="predicted"/>
<feature type="region of interest" description="Disordered" evidence="1">
    <location>
        <begin position="69"/>
        <end position="93"/>
    </location>
</feature>
<evidence type="ECO:0000256" key="1">
    <source>
        <dbReference type="SAM" id="MobiDB-lite"/>
    </source>
</evidence>
<dbReference type="InParanoid" id="A0A0C3GUD4"/>
<reference evidence="3" key="2">
    <citation type="submission" date="2015-01" db="EMBL/GenBank/DDBJ databases">
        <title>Evolutionary Origins and Diversification of the Mycorrhizal Mutualists.</title>
        <authorList>
            <consortium name="DOE Joint Genome Institute"/>
            <consortium name="Mycorrhizal Genomics Consortium"/>
            <person name="Kohler A."/>
            <person name="Kuo A."/>
            <person name="Nagy L.G."/>
            <person name="Floudas D."/>
            <person name="Copeland A."/>
            <person name="Barry K.W."/>
            <person name="Cichocki N."/>
            <person name="Veneault-Fourrey C."/>
            <person name="LaButti K."/>
            <person name="Lindquist E.A."/>
            <person name="Lipzen A."/>
            <person name="Lundell T."/>
            <person name="Morin E."/>
            <person name="Murat C."/>
            <person name="Riley R."/>
            <person name="Ohm R."/>
            <person name="Sun H."/>
            <person name="Tunlid A."/>
            <person name="Henrissat B."/>
            <person name="Grigoriev I.V."/>
            <person name="Hibbett D.S."/>
            <person name="Martin F."/>
        </authorList>
    </citation>
    <scope>NUCLEOTIDE SEQUENCE [LARGE SCALE GENOMIC DNA]</scope>
    <source>
        <strain evidence="3">Zn</strain>
    </source>
</reference>
<dbReference type="AlphaFoldDB" id="A0A0C3GUD4"/>
<protein>
    <submittedName>
        <fullName evidence="2">Uncharacterized protein</fullName>
    </submittedName>
</protein>
<gene>
    <name evidence="2" type="ORF">OIDMADRAFT_19733</name>
</gene>
<reference evidence="2 3" key="1">
    <citation type="submission" date="2014-04" db="EMBL/GenBank/DDBJ databases">
        <authorList>
            <consortium name="DOE Joint Genome Institute"/>
            <person name="Kuo A."/>
            <person name="Martino E."/>
            <person name="Perotto S."/>
            <person name="Kohler A."/>
            <person name="Nagy L.G."/>
            <person name="Floudas D."/>
            <person name="Copeland A."/>
            <person name="Barry K.W."/>
            <person name="Cichocki N."/>
            <person name="Veneault-Fourrey C."/>
            <person name="LaButti K."/>
            <person name="Lindquist E.A."/>
            <person name="Lipzen A."/>
            <person name="Lundell T."/>
            <person name="Morin E."/>
            <person name="Murat C."/>
            <person name="Sun H."/>
            <person name="Tunlid A."/>
            <person name="Henrissat B."/>
            <person name="Grigoriev I.V."/>
            <person name="Hibbett D.S."/>
            <person name="Martin F."/>
            <person name="Nordberg H.P."/>
            <person name="Cantor M.N."/>
            <person name="Hua S.X."/>
        </authorList>
    </citation>
    <scope>NUCLEOTIDE SEQUENCE [LARGE SCALE GENOMIC DNA]</scope>
    <source>
        <strain evidence="2 3">Zn</strain>
    </source>
</reference>
<dbReference type="HOGENOM" id="CLU_2400253_0_0_1"/>
<feature type="compositionally biased region" description="Basic and acidic residues" evidence="1">
    <location>
        <begin position="75"/>
        <end position="93"/>
    </location>
</feature>
<evidence type="ECO:0000313" key="3">
    <source>
        <dbReference type="Proteomes" id="UP000054321"/>
    </source>
</evidence>